<gene>
    <name evidence="1" type="ORF">ABWT76_004370</name>
</gene>
<name>A0AAU8J949_9CYAN</name>
<dbReference type="EMBL" id="CP159837">
    <property type="protein sequence ID" value="XCM35675.1"/>
    <property type="molecule type" value="Genomic_DNA"/>
</dbReference>
<dbReference type="AlphaFoldDB" id="A0AAU8J949"/>
<evidence type="ECO:0000313" key="1">
    <source>
        <dbReference type="EMBL" id="XCM35675.1"/>
    </source>
</evidence>
<sequence>MNMKKIYLLIGAIALQLSTAGGKIAQGEPLPPLPFGNQGMPPDPYALPSVVLPQDRSFQVNPNFTNPDFRDNSRNLDSKRYLVYIPGQNPRTLAQVRLYEPEAFLSQYKGRTVIQIGVFANRNNAQRLARELELGGIRAAIASIEQPQPATNVTPAWSNPPLASGYNLPPVNNSQAMPPIGTSLSILPAPPPGGGSQLARAYFLIVPGNRQDLPRMIQTAVDAGISGAEIFTREEPFGPHIAIGPFRDRTTAEQESGYLQKFGLDARIHFQN</sequence>
<proteinExistence type="predicted"/>
<dbReference type="SUPFAM" id="SSF110997">
    <property type="entry name" value="Sporulation related repeat"/>
    <property type="match status" value="1"/>
</dbReference>
<reference evidence="1" key="1">
    <citation type="submission" date="2024-07" db="EMBL/GenBank/DDBJ databases">
        <authorList>
            <person name="Kim Y.J."/>
            <person name="Jeong J.Y."/>
        </authorList>
    </citation>
    <scope>NUCLEOTIDE SEQUENCE</scope>
    <source>
        <strain evidence="1">GIHE-MW2</strain>
    </source>
</reference>
<dbReference type="RefSeq" id="WP_156331592.1">
    <property type="nucleotide sequence ID" value="NZ_CP159837.1"/>
</dbReference>
<accession>A0AAU8J949</accession>
<protein>
    <submittedName>
        <fullName evidence="1">SPOR domain-containing protein</fullName>
    </submittedName>
</protein>
<dbReference type="GO" id="GO:0042834">
    <property type="term" value="F:peptidoglycan binding"/>
    <property type="evidence" value="ECO:0007669"/>
    <property type="project" value="InterPro"/>
</dbReference>
<organism evidence="1">
    <name type="scientific">Planktothricoides raciborskii GIHE-MW2</name>
    <dbReference type="NCBI Taxonomy" id="2792601"/>
    <lineage>
        <taxon>Bacteria</taxon>
        <taxon>Bacillati</taxon>
        <taxon>Cyanobacteriota</taxon>
        <taxon>Cyanophyceae</taxon>
        <taxon>Oscillatoriophycideae</taxon>
        <taxon>Oscillatoriales</taxon>
        <taxon>Oscillatoriaceae</taxon>
        <taxon>Planktothricoides</taxon>
    </lineage>
</organism>
<dbReference type="InterPro" id="IPR036680">
    <property type="entry name" value="SPOR-like_sf"/>
</dbReference>